<dbReference type="EMBL" id="CP000246">
    <property type="protein sequence ID" value="ABG83701.1"/>
    <property type="molecule type" value="Genomic_DNA"/>
</dbReference>
<dbReference type="KEGG" id="cpf:CPF_0924"/>
<sequence length="240" mass="27948">MKDRKASKYHSRSSRVFAPVHINSKGVIDYKLPLCDLMDSILSKKSFNTSVITETLDGNQYYYDYDFDGKNIIVSKSQIINDSPGLKLIERYKGNYLEKELYNDLVVLVLYKDDKKVTDTISYKKDLGLNVDMVIEVGSYFYRLPLCEFIDNIIRKTPDILNFIYFGFEGDMYYITLEFDGKDINYIKYSVNNSKLDEIEKAIGNRLVKEFSGHNNIILSLYDDNTRVKDIVAYSSKFLY</sequence>
<organism evidence="1 2">
    <name type="scientific">Clostridium perfringens (strain ATCC 13124 / DSM 756 / JCM 1290 / NCIMB 6125 / NCTC 8237 / Type A)</name>
    <dbReference type="NCBI Taxonomy" id="195103"/>
    <lineage>
        <taxon>Bacteria</taxon>
        <taxon>Bacillati</taxon>
        <taxon>Bacillota</taxon>
        <taxon>Clostridia</taxon>
        <taxon>Eubacteriales</taxon>
        <taxon>Clostridiaceae</taxon>
        <taxon>Clostridium</taxon>
    </lineage>
</organism>
<evidence type="ECO:0000313" key="1">
    <source>
        <dbReference type="EMBL" id="ABG83701.1"/>
    </source>
</evidence>
<evidence type="ECO:0000313" key="2">
    <source>
        <dbReference type="Proteomes" id="UP000001823"/>
    </source>
</evidence>
<dbReference type="AlphaFoldDB" id="A0A0H2YT64"/>
<name>A0A0H2YT64_CLOP1</name>
<dbReference type="STRING" id="195103.CPF_0924"/>
<dbReference type="Proteomes" id="UP000001823">
    <property type="component" value="Chromosome"/>
</dbReference>
<gene>
    <name evidence="1" type="ordered locus">CPF_0924</name>
</gene>
<protein>
    <submittedName>
        <fullName evidence="1">Uncharacterized protein</fullName>
    </submittedName>
</protein>
<keyword evidence="2" id="KW-1185">Reference proteome</keyword>
<accession>A0A0H2YT64</accession>
<proteinExistence type="predicted"/>
<dbReference type="RefSeq" id="WP_011590445.1">
    <property type="nucleotide sequence ID" value="NC_008261.1"/>
</dbReference>
<dbReference type="PaxDb" id="195103-CPF_0924"/>
<dbReference type="HOGENOM" id="CLU_1154845_0_0_9"/>
<reference evidence="1 2" key="1">
    <citation type="journal article" date="2006" name="Genome Res.">
        <title>Skewed genomic variability in strains of the toxigenic bacterial pathogen, Clostridium perfringens.</title>
        <authorList>
            <person name="Myers G.S."/>
            <person name="Rasko D.A."/>
            <person name="Cheung J.K."/>
            <person name="Ravel J."/>
            <person name="Seshadri R."/>
            <person name="Deboy R.T."/>
            <person name="Ren Q."/>
            <person name="Varga J."/>
            <person name="Awad M.M."/>
            <person name="Brinkac L.M."/>
            <person name="Daugherty S.C."/>
            <person name="Haft D.H."/>
            <person name="Dodson R.J."/>
            <person name="Madupu R."/>
            <person name="Nelson W.C."/>
            <person name="Rosovitz M.J."/>
            <person name="Sullivan S.A."/>
            <person name="Khouri H."/>
            <person name="Dimitrov G.I."/>
            <person name="Watkins K.L."/>
            <person name="Mulligan S."/>
            <person name="Benton J."/>
            <person name="Radune D."/>
            <person name="Fisher D.J."/>
            <person name="Atkins H.S."/>
            <person name="Hiscox T."/>
            <person name="Jost B.H."/>
            <person name="Billington S.J."/>
            <person name="Songer J.G."/>
            <person name="McClane B.A."/>
            <person name="Titball R.W."/>
            <person name="Rood J.I."/>
            <person name="Melville S.B."/>
            <person name="Paulsen I.T."/>
        </authorList>
    </citation>
    <scope>NUCLEOTIDE SEQUENCE [LARGE SCALE GENOMIC DNA]</scope>
    <source>
        <strain evidence="2">ATCC 13124 / DSM 756 / JCM 1290 / NCIMB 6125 / NCTC 8237 / S 107 / Type A</strain>
    </source>
</reference>